<feature type="domain" description="EF-hand" evidence="4">
    <location>
        <begin position="70"/>
        <end position="105"/>
    </location>
</feature>
<gene>
    <name evidence="5" type="ORF">SteCoe_22797</name>
</gene>
<dbReference type="PANTHER" id="PTHR34524">
    <property type="entry name" value="CALCYPHOSIN"/>
    <property type="match status" value="1"/>
</dbReference>
<organism evidence="5 6">
    <name type="scientific">Stentor coeruleus</name>
    <dbReference type="NCBI Taxonomy" id="5963"/>
    <lineage>
        <taxon>Eukaryota</taxon>
        <taxon>Sar</taxon>
        <taxon>Alveolata</taxon>
        <taxon>Ciliophora</taxon>
        <taxon>Postciliodesmatophora</taxon>
        <taxon>Heterotrichea</taxon>
        <taxon>Heterotrichida</taxon>
        <taxon>Stentoridae</taxon>
        <taxon>Stentor</taxon>
    </lineage>
</organism>
<dbReference type="SUPFAM" id="SSF47473">
    <property type="entry name" value="EF-hand"/>
    <property type="match status" value="1"/>
</dbReference>
<evidence type="ECO:0000256" key="1">
    <source>
        <dbReference type="ARBA" id="ARBA00022723"/>
    </source>
</evidence>
<evidence type="ECO:0000313" key="5">
    <source>
        <dbReference type="EMBL" id="OMJ77589.1"/>
    </source>
</evidence>
<dbReference type="InterPro" id="IPR002048">
    <property type="entry name" value="EF_hand_dom"/>
</dbReference>
<name>A0A1R2BL92_9CILI</name>
<dbReference type="Proteomes" id="UP000187209">
    <property type="component" value="Unassembled WGS sequence"/>
</dbReference>
<evidence type="ECO:0000259" key="4">
    <source>
        <dbReference type="PROSITE" id="PS50222"/>
    </source>
</evidence>
<dbReference type="EMBL" id="MPUH01000567">
    <property type="protein sequence ID" value="OMJ77589.1"/>
    <property type="molecule type" value="Genomic_DNA"/>
</dbReference>
<dbReference type="InterPro" id="IPR051581">
    <property type="entry name" value="Ca-bind"/>
</dbReference>
<dbReference type="AlphaFoldDB" id="A0A1R2BL92"/>
<dbReference type="PROSITE" id="PS50222">
    <property type="entry name" value="EF_HAND_2"/>
    <property type="match status" value="2"/>
</dbReference>
<dbReference type="OrthoDB" id="293868at2759"/>
<dbReference type="Pfam" id="PF13833">
    <property type="entry name" value="EF-hand_8"/>
    <property type="match status" value="1"/>
</dbReference>
<reference evidence="5 6" key="1">
    <citation type="submission" date="2016-11" db="EMBL/GenBank/DDBJ databases">
        <title>The macronuclear genome of Stentor coeruleus: a giant cell with tiny introns.</title>
        <authorList>
            <person name="Slabodnick M."/>
            <person name="Ruby J.G."/>
            <person name="Reiff S.B."/>
            <person name="Swart E.C."/>
            <person name="Gosai S."/>
            <person name="Prabakaran S."/>
            <person name="Witkowska E."/>
            <person name="Larue G.E."/>
            <person name="Fisher S."/>
            <person name="Freeman R.M."/>
            <person name="Gunawardena J."/>
            <person name="Chu W."/>
            <person name="Stover N.A."/>
            <person name="Gregory B.D."/>
            <person name="Nowacki M."/>
            <person name="Derisi J."/>
            <person name="Roy S.W."/>
            <person name="Marshall W.F."/>
            <person name="Sood P."/>
        </authorList>
    </citation>
    <scope>NUCLEOTIDE SEQUENCE [LARGE SCALE GENOMIC DNA]</scope>
    <source>
        <strain evidence="5">WM001</strain>
    </source>
</reference>
<keyword evidence="3" id="KW-0106">Calcium</keyword>
<evidence type="ECO:0000256" key="3">
    <source>
        <dbReference type="ARBA" id="ARBA00022837"/>
    </source>
</evidence>
<dbReference type="InterPro" id="IPR011992">
    <property type="entry name" value="EF-hand-dom_pair"/>
</dbReference>
<dbReference type="PANTHER" id="PTHR34524:SF6">
    <property type="entry name" value="CALCYPHOSINE LIKE"/>
    <property type="match status" value="1"/>
</dbReference>
<evidence type="ECO:0000256" key="2">
    <source>
        <dbReference type="ARBA" id="ARBA00022737"/>
    </source>
</evidence>
<keyword evidence="1" id="KW-0479">Metal-binding</keyword>
<evidence type="ECO:0000313" key="6">
    <source>
        <dbReference type="Proteomes" id="UP000187209"/>
    </source>
</evidence>
<comment type="caution">
    <text evidence="5">The sequence shown here is derived from an EMBL/GenBank/DDBJ whole genome shotgun (WGS) entry which is preliminary data.</text>
</comment>
<proteinExistence type="predicted"/>
<dbReference type="Pfam" id="PF13499">
    <property type="entry name" value="EF-hand_7"/>
    <property type="match status" value="1"/>
</dbReference>
<keyword evidence="6" id="KW-1185">Reference proteome</keyword>
<keyword evidence="2" id="KW-0677">Repeat</keyword>
<sequence>MLSVETEKKLAELFYETMVGEKLIEEARFNLSRHKDFELNCVFKELDRIGMGSISGSDLKYFLDKNNIICTLDESYAIVHHYDTNSDGRLSINEFSYLILPNMLPIVKDTRSNFPRLSIDAEYLLTRVLENEVRLQRTLEKIRKCLIERGDFNLMEGFRCLDRRNYTRIDFTAFYIFLRRNDFFCVEMDMQHIINRVDMDRDGIVNYVEFVEAVLPKEPHARTRSPPKIIRNSSPLKRSLNGKNYPNTRDVCMSSDGFMNNRRLVN</sequence>
<protein>
    <recommendedName>
        <fullName evidence="4">EF-hand domain-containing protein</fullName>
    </recommendedName>
</protein>
<dbReference type="PROSITE" id="PS00018">
    <property type="entry name" value="EF_HAND_1"/>
    <property type="match status" value="2"/>
</dbReference>
<feature type="domain" description="EF-hand" evidence="4">
    <location>
        <begin position="185"/>
        <end position="220"/>
    </location>
</feature>
<dbReference type="GO" id="GO:0005509">
    <property type="term" value="F:calcium ion binding"/>
    <property type="evidence" value="ECO:0007669"/>
    <property type="project" value="InterPro"/>
</dbReference>
<dbReference type="Gene3D" id="1.10.238.10">
    <property type="entry name" value="EF-hand"/>
    <property type="match status" value="2"/>
</dbReference>
<dbReference type="InterPro" id="IPR018247">
    <property type="entry name" value="EF_Hand_1_Ca_BS"/>
</dbReference>
<accession>A0A1R2BL92</accession>